<dbReference type="Proteomes" id="UP001501752">
    <property type="component" value="Unassembled WGS sequence"/>
</dbReference>
<sequence>MPGPLPIPTGTGTTPARRSGTRGAVPSPPGGEALPDGRTGAEHVRAYGSVAITDEGPATVFAGDRGGRLFTVTGSGRGWMSTAASWSDRFDLATDPQEFFEGISRQATDQL</sequence>
<keyword evidence="3" id="KW-1185">Reference proteome</keyword>
<protein>
    <recommendedName>
        <fullName evidence="4">DUF397 domain-containing protein</fullName>
    </recommendedName>
</protein>
<evidence type="ECO:0000313" key="3">
    <source>
        <dbReference type="Proteomes" id="UP001501752"/>
    </source>
</evidence>
<comment type="caution">
    <text evidence="2">The sequence shown here is derived from an EMBL/GenBank/DDBJ whole genome shotgun (WGS) entry which is preliminary data.</text>
</comment>
<name>A0ABP9D8J9_9ACTN</name>
<proteinExistence type="predicted"/>
<feature type="compositionally biased region" description="Low complexity" evidence="1">
    <location>
        <begin position="8"/>
        <end position="23"/>
    </location>
</feature>
<evidence type="ECO:0008006" key="4">
    <source>
        <dbReference type="Google" id="ProtNLM"/>
    </source>
</evidence>
<reference evidence="3" key="1">
    <citation type="journal article" date="2019" name="Int. J. Syst. Evol. Microbiol.">
        <title>The Global Catalogue of Microorganisms (GCM) 10K type strain sequencing project: providing services to taxonomists for standard genome sequencing and annotation.</title>
        <authorList>
            <consortium name="The Broad Institute Genomics Platform"/>
            <consortium name="The Broad Institute Genome Sequencing Center for Infectious Disease"/>
            <person name="Wu L."/>
            <person name="Ma J."/>
        </authorList>
    </citation>
    <scope>NUCLEOTIDE SEQUENCE [LARGE SCALE GENOMIC DNA]</scope>
    <source>
        <strain evidence="3">JCM 13006</strain>
    </source>
</reference>
<accession>A0ABP9D8J9</accession>
<evidence type="ECO:0000256" key="1">
    <source>
        <dbReference type="SAM" id="MobiDB-lite"/>
    </source>
</evidence>
<feature type="region of interest" description="Disordered" evidence="1">
    <location>
        <begin position="1"/>
        <end position="40"/>
    </location>
</feature>
<gene>
    <name evidence="2" type="ORF">GCM10023235_02390</name>
</gene>
<dbReference type="EMBL" id="BAABIS010000001">
    <property type="protein sequence ID" value="GAA4831703.1"/>
    <property type="molecule type" value="Genomic_DNA"/>
</dbReference>
<evidence type="ECO:0000313" key="2">
    <source>
        <dbReference type="EMBL" id="GAA4831703.1"/>
    </source>
</evidence>
<organism evidence="2 3">
    <name type="scientific">Kitasatospora terrestris</name>
    <dbReference type="NCBI Taxonomy" id="258051"/>
    <lineage>
        <taxon>Bacteria</taxon>
        <taxon>Bacillati</taxon>
        <taxon>Actinomycetota</taxon>
        <taxon>Actinomycetes</taxon>
        <taxon>Kitasatosporales</taxon>
        <taxon>Streptomycetaceae</taxon>
        <taxon>Kitasatospora</taxon>
    </lineage>
</organism>